<feature type="domain" description="Tyrosine specific protein phosphatases" evidence="4">
    <location>
        <begin position="76"/>
        <end position="140"/>
    </location>
</feature>
<feature type="domain" description="Tyrosine-protein phosphatase" evidence="3">
    <location>
        <begin position="7"/>
        <end position="152"/>
    </location>
</feature>
<evidence type="ECO:0008006" key="7">
    <source>
        <dbReference type="Google" id="ProtNLM"/>
    </source>
</evidence>
<sequence length="175" mass="19927">MEAWQPNFNWITELIAVGGSFPSACAEMLAREHHIEAVIDLRGEAMPDAHAYQRHGITLLHLPTSDMHPVETPDLEHGIRFANEFLDQEKRVLIHCEYGIGRSATLALCLMVHRGHPPLEALALMKKQRPVVAPSPPQFACWSAWLESYRFSQEVDWDVPSFAQFKALAYERGRR</sequence>
<evidence type="ECO:0000259" key="4">
    <source>
        <dbReference type="PROSITE" id="PS50056"/>
    </source>
</evidence>
<dbReference type="SMART" id="SM00195">
    <property type="entry name" value="DSPc"/>
    <property type="match status" value="1"/>
</dbReference>
<dbReference type="Gene3D" id="3.90.190.10">
    <property type="entry name" value="Protein tyrosine phosphatase superfamily"/>
    <property type="match status" value="1"/>
</dbReference>
<dbReference type="Pfam" id="PF00782">
    <property type="entry name" value="DSPc"/>
    <property type="match status" value="1"/>
</dbReference>
<dbReference type="InterPro" id="IPR016130">
    <property type="entry name" value="Tyr_Pase_AS"/>
</dbReference>
<dbReference type="InterPro" id="IPR000340">
    <property type="entry name" value="Dual-sp_phosphatase_cat-dom"/>
</dbReference>
<evidence type="ECO:0000313" key="5">
    <source>
        <dbReference type="EMBL" id="GAA4344866.1"/>
    </source>
</evidence>
<keyword evidence="1" id="KW-0378">Hydrolase</keyword>
<dbReference type="PROSITE" id="PS00383">
    <property type="entry name" value="TYR_PHOSPHATASE_1"/>
    <property type="match status" value="1"/>
</dbReference>
<dbReference type="RefSeq" id="WP_345538638.1">
    <property type="nucleotide sequence ID" value="NZ_BAABGJ010000027.1"/>
</dbReference>
<keyword evidence="2" id="KW-0904">Protein phosphatase</keyword>
<evidence type="ECO:0000256" key="2">
    <source>
        <dbReference type="ARBA" id="ARBA00022912"/>
    </source>
</evidence>
<evidence type="ECO:0000313" key="6">
    <source>
        <dbReference type="Proteomes" id="UP001500975"/>
    </source>
</evidence>
<evidence type="ECO:0000256" key="1">
    <source>
        <dbReference type="ARBA" id="ARBA00022801"/>
    </source>
</evidence>
<proteinExistence type="predicted"/>
<reference evidence="6" key="1">
    <citation type="journal article" date="2019" name="Int. J. Syst. Evol. Microbiol.">
        <title>The Global Catalogue of Microorganisms (GCM) 10K type strain sequencing project: providing services to taxonomists for standard genome sequencing and annotation.</title>
        <authorList>
            <consortium name="The Broad Institute Genomics Platform"/>
            <consortium name="The Broad Institute Genome Sequencing Center for Infectious Disease"/>
            <person name="Wu L."/>
            <person name="Ma J."/>
        </authorList>
    </citation>
    <scope>NUCLEOTIDE SEQUENCE [LARGE SCALE GENOMIC DNA]</scope>
    <source>
        <strain evidence="6">JCM 17804</strain>
    </source>
</reference>
<evidence type="ECO:0000259" key="3">
    <source>
        <dbReference type="PROSITE" id="PS50054"/>
    </source>
</evidence>
<name>A0ABP8HUP8_9BURK</name>
<dbReference type="InterPro" id="IPR029021">
    <property type="entry name" value="Prot-tyrosine_phosphatase-like"/>
</dbReference>
<dbReference type="PROSITE" id="PS50054">
    <property type="entry name" value="TYR_PHOSPHATASE_DUAL"/>
    <property type="match status" value="1"/>
</dbReference>
<keyword evidence="6" id="KW-1185">Reference proteome</keyword>
<organism evidence="5 6">
    <name type="scientific">Variovorax defluvii</name>
    <dbReference type="NCBI Taxonomy" id="913761"/>
    <lineage>
        <taxon>Bacteria</taxon>
        <taxon>Pseudomonadati</taxon>
        <taxon>Pseudomonadota</taxon>
        <taxon>Betaproteobacteria</taxon>
        <taxon>Burkholderiales</taxon>
        <taxon>Comamonadaceae</taxon>
        <taxon>Variovorax</taxon>
    </lineage>
</organism>
<dbReference type="PROSITE" id="PS50056">
    <property type="entry name" value="TYR_PHOSPHATASE_2"/>
    <property type="match status" value="1"/>
</dbReference>
<dbReference type="CDD" id="cd14498">
    <property type="entry name" value="DSP"/>
    <property type="match status" value="1"/>
</dbReference>
<dbReference type="EMBL" id="BAABGJ010000027">
    <property type="protein sequence ID" value="GAA4344866.1"/>
    <property type="molecule type" value="Genomic_DNA"/>
</dbReference>
<dbReference type="Proteomes" id="UP001500975">
    <property type="component" value="Unassembled WGS sequence"/>
</dbReference>
<dbReference type="SUPFAM" id="SSF52799">
    <property type="entry name" value="(Phosphotyrosine protein) phosphatases II"/>
    <property type="match status" value="1"/>
</dbReference>
<comment type="caution">
    <text evidence="5">The sequence shown here is derived from an EMBL/GenBank/DDBJ whole genome shotgun (WGS) entry which is preliminary data.</text>
</comment>
<dbReference type="InterPro" id="IPR020422">
    <property type="entry name" value="TYR_PHOSPHATASE_DUAL_dom"/>
</dbReference>
<dbReference type="PANTHER" id="PTHR47216">
    <property type="match status" value="1"/>
</dbReference>
<protein>
    <recommendedName>
        <fullName evidence="7">Protein phosphatase</fullName>
    </recommendedName>
</protein>
<gene>
    <name evidence="5" type="ORF">GCM10023165_28390</name>
</gene>
<accession>A0ABP8HUP8</accession>
<dbReference type="InterPro" id="IPR000387">
    <property type="entry name" value="Tyr_Pase_dom"/>
</dbReference>
<dbReference type="PANTHER" id="PTHR47216:SF4">
    <property type="entry name" value="OS01G0859400 PROTEIN"/>
    <property type="match status" value="1"/>
</dbReference>